<proteinExistence type="predicted"/>
<sequence length="161" mass="17505">MMTFPERWPDPYAPSADACKTLAGIVVTIEAARHLDVLLDVAHGDPALSGIFEEADRRWAEARSRLRHLSHVLADAPRWCSPVRDLLMLVVSDGTDPRQDCWHLAGLAFAAADPTIPGSVRAHFARAARVMSEVFDAGDPFTAATTPSHLDPNPTLVPEGF</sequence>
<organism evidence="1 2">
    <name type="scientific">Loktanella gaetbuli</name>
    <dbReference type="NCBI Taxonomy" id="2881335"/>
    <lineage>
        <taxon>Bacteria</taxon>
        <taxon>Pseudomonadati</taxon>
        <taxon>Pseudomonadota</taxon>
        <taxon>Alphaproteobacteria</taxon>
        <taxon>Rhodobacterales</taxon>
        <taxon>Roseobacteraceae</taxon>
        <taxon>Loktanella</taxon>
    </lineage>
</organism>
<evidence type="ECO:0000313" key="2">
    <source>
        <dbReference type="Proteomes" id="UP001138961"/>
    </source>
</evidence>
<keyword evidence="2" id="KW-1185">Reference proteome</keyword>
<protein>
    <submittedName>
        <fullName evidence="1">Uncharacterized protein</fullName>
    </submittedName>
</protein>
<evidence type="ECO:0000313" key="1">
    <source>
        <dbReference type="EMBL" id="MCB5200228.1"/>
    </source>
</evidence>
<reference evidence="1" key="1">
    <citation type="submission" date="2021-10" db="EMBL/GenBank/DDBJ databases">
        <title>Loktanella gaetbuli sp. nov., isolated from a tidal flat.</title>
        <authorList>
            <person name="Park S."/>
            <person name="Yoon J.-H."/>
        </authorList>
    </citation>
    <scope>NUCLEOTIDE SEQUENCE</scope>
    <source>
        <strain evidence="1">TSTF-M6</strain>
    </source>
</reference>
<dbReference type="Proteomes" id="UP001138961">
    <property type="component" value="Unassembled WGS sequence"/>
</dbReference>
<dbReference type="EMBL" id="JAJATZ010000006">
    <property type="protein sequence ID" value="MCB5200228.1"/>
    <property type="molecule type" value="Genomic_DNA"/>
</dbReference>
<accession>A0ABS8BWW2</accession>
<name>A0ABS8BWW2_9RHOB</name>
<dbReference type="RefSeq" id="WP_226748801.1">
    <property type="nucleotide sequence ID" value="NZ_JAJATZ010000006.1"/>
</dbReference>
<gene>
    <name evidence="1" type="ORF">LGQ03_13335</name>
</gene>
<comment type="caution">
    <text evidence="1">The sequence shown here is derived from an EMBL/GenBank/DDBJ whole genome shotgun (WGS) entry which is preliminary data.</text>
</comment>